<dbReference type="PANTHER" id="PTHR33392">
    <property type="entry name" value="POLYISOPRENYL-TEICHOIC ACID--PEPTIDOGLYCAN TEICHOIC ACID TRANSFERASE TAGU"/>
    <property type="match status" value="1"/>
</dbReference>
<evidence type="ECO:0000259" key="4">
    <source>
        <dbReference type="Pfam" id="PF03816"/>
    </source>
</evidence>
<dbReference type="NCBIfam" id="TIGR00350">
    <property type="entry name" value="lytR_cpsA_psr"/>
    <property type="match status" value="1"/>
</dbReference>
<dbReference type="InterPro" id="IPR027381">
    <property type="entry name" value="LytR/CpsA/Psr_C"/>
</dbReference>
<proteinExistence type="inferred from homology"/>
<dbReference type="EMBL" id="RCUW01000008">
    <property type="protein sequence ID" value="RLP68602.1"/>
    <property type="molecule type" value="Genomic_DNA"/>
</dbReference>
<dbReference type="Pfam" id="PF13399">
    <property type="entry name" value="LytR_C"/>
    <property type="match status" value="1"/>
</dbReference>
<keyword evidence="3" id="KW-0472">Membrane</keyword>
<feature type="domain" description="LytR/CpsA/Psr regulator C-terminal" evidence="5">
    <location>
        <begin position="389"/>
        <end position="472"/>
    </location>
</feature>
<feature type="region of interest" description="Disordered" evidence="2">
    <location>
        <begin position="11"/>
        <end position="33"/>
    </location>
</feature>
<evidence type="ECO:0000313" key="7">
    <source>
        <dbReference type="Proteomes" id="UP000275395"/>
    </source>
</evidence>
<dbReference type="PANTHER" id="PTHR33392:SF6">
    <property type="entry name" value="POLYISOPRENYL-TEICHOIC ACID--PEPTIDOGLYCAN TEICHOIC ACID TRANSFERASE TAGU"/>
    <property type="match status" value="1"/>
</dbReference>
<feature type="transmembrane region" description="Helical" evidence="3">
    <location>
        <begin position="42"/>
        <end position="63"/>
    </location>
</feature>
<evidence type="ECO:0000256" key="1">
    <source>
        <dbReference type="ARBA" id="ARBA00006068"/>
    </source>
</evidence>
<comment type="similarity">
    <text evidence="1">Belongs to the LytR/CpsA/Psr (LCP) family.</text>
</comment>
<comment type="caution">
    <text evidence="6">The sequence shown here is derived from an EMBL/GenBank/DDBJ whole genome shotgun (WGS) entry which is preliminary data.</text>
</comment>
<gene>
    <name evidence="6" type="ORF">D9V30_10040</name>
</gene>
<dbReference type="Pfam" id="PF03816">
    <property type="entry name" value="LytR_cpsA_psr"/>
    <property type="match status" value="1"/>
</dbReference>
<dbReference type="InterPro" id="IPR004474">
    <property type="entry name" value="LytR_CpsA_psr"/>
</dbReference>
<evidence type="ECO:0000256" key="3">
    <source>
        <dbReference type="SAM" id="Phobius"/>
    </source>
</evidence>
<feature type="domain" description="Cell envelope-related transcriptional attenuator" evidence="4">
    <location>
        <begin position="118"/>
        <end position="272"/>
    </location>
</feature>
<accession>A0A3L6ZNI8</accession>
<dbReference type="Gene3D" id="3.40.630.190">
    <property type="entry name" value="LCP protein"/>
    <property type="match status" value="1"/>
</dbReference>
<name>A0A3L6ZNI8_9MICO</name>
<evidence type="ECO:0000259" key="5">
    <source>
        <dbReference type="Pfam" id="PF13399"/>
    </source>
</evidence>
<feature type="region of interest" description="Disordered" evidence="2">
    <location>
        <begin position="363"/>
        <end position="386"/>
    </location>
</feature>
<evidence type="ECO:0000313" key="6">
    <source>
        <dbReference type="EMBL" id="RLP68602.1"/>
    </source>
</evidence>
<sequence>MIVRVVPPRCRPHPMKVRPVPRTQRHSGGARHARKRRLWPRIVAWTAGGLVVALGIGVGSVALKLQGNLQTAPLTAGTALPKEADEKQSHDALDILVIGSDSRDADNAAYGDDDGGRRSDALMLVHIAKDDARIDVLQIPRDTLTQLPACEDTGSGAYAGGYGMINSALMYGESCSVAAVQDLTGVNIEHFISIDFVGFKTMVQAIDGLPICLPEAMQDSYAGLDLPAGEQVLDGEQALSLARTRHAVGDGSDLARLGNQQKVMAALMQKITSAEVLTRPDRLVNLLDAITKSLTVDSGLGSIGNLSSLAARVASVKNSDITFVAMPAAAAPTDPNRVVPTEAAQAIFTNIAADAPLKIEGEEGADDSATADPSASATPSDEPSVATTTPVLVLNGTMTQGLATSTSTELTEAGFVSGGVGDAAVSEKTQLLITDTAEARATAEALVKKMGYDLEPVVDANASGVTLVIGDDIDEITTPVASEEAVEAEASTADANLCG</sequence>
<feature type="compositionally biased region" description="Low complexity" evidence="2">
    <location>
        <begin position="367"/>
        <end position="381"/>
    </location>
</feature>
<dbReference type="Proteomes" id="UP000275395">
    <property type="component" value="Unassembled WGS sequence"/>
</dbReference>
<feature type="compositionally biased region" description="Basic residues" evidence="2">
    <location>
        <begin position="23"/>
        <end position="33"/>
    </location>
</feature>
<organism evidence="6 7">
    <name type="scientific">Mycetocola reblochoni</name>
    <dbReference type="NCBI Taxonomy" id="331618"/>
    <lineage>
        <taxon>Bacteria</taxon>
        <taxon>Bacillati</taxon>
        <taxon>Actinomycetota</taxon>
        <taxon>Actinomycetes</taxon>
        <taxon>Micrococcales</taxon>
        <taxon>Microbacteriaceae</taxon>
        <taxon>Mycetocola</taxon>
    </lineage>
</organism>
<dbReference type="InterPro" id="IPR050922">
    <property type="entry name" value="LytR/CpsA/Psr_CW_biosynth"/>
</dbReference>
<dbReference type="AlphaFoldDB" id="A0A3L6ZNI8"/>
<protein>
    <submittedName>
        <fullName evidence="6">LytR family transcriptional regulator</fullName>
    </submittedName>
</protein>
<dbReference type="Gene3D" id="3.30.70.2390">
    <property type="match status" value="1"/>
</dbReference>
<reference evidence="6 7" key="1">
    <citation type="submission" date="2018-10" db="EMBL/GenBank/DDBJ databases">
        <authorList>
            <person name="Li J."/>
        </authorList>
    </citation>
    <scope>NUCLEOTIDE SEQUENCE [LARGE SCALE GENOMIC DNA]</scope>
    <source>
        <strain evidence="6 7">JCM 30549</strain>
    </source>
</reference>
<keyword evidence="3" id="KW-0812">Transmembrane</keyword>
<keyword evidence="3" id="KW-1133">Transmembrane helix</keyword>
<evidence type="ECO:0000256" key="2">
    <source>
        <dbReference type="SAM" id="MobiDB-lite"/>
    </source>
</evidence>